<evidence type="ECO:0000256" key="1">
    <source>
        <dbReference type="SAM" id="MobiDB-lite"/>
    </source>
</evidence>
<organism evidence="2 3">
    <name type="scientific">Shewanella benthica</name>
    <dbReference type="NCBI Taxonomy" id="43661"/>
    <lineage>
        <taxon>Bacteria</taxon>
        <taxon>Pseudomonadati</taxon>
        <taxon>Pseudomonadota</taxon>
        <taxon>Gammaproteobacteria</taxon>
        <taxon>Alteromonadales</taxon>
        <taxon>Shewanellaceae</taxon>
        <taxon>Shewanella</taxon>
    </lineage>
</organism>
<dbReference type="Proteomes" id="UP000250123">
    <property type="component" value="Chromosome SHEWBE"/>
</dbReference>
<gene>
    <name evidence="2" type="ORF">SHEWBE_2293</name>
</gene>
<evidence type="ECO:0000313" key="2">
    <source>
        <dbReference type="EMBL" id="SQH76256.1"/>
    </source>
</evidence>
<sequence>MSGGQEIAGSNPAIPTTLKNPDSAMNLDFCYLTFDKITDWYKP</sequence>
<protein>
    <submittedName>
        <fullName evidence="2">Uncharacterized protein</fullName>
    </submittedName>
</protein>
<proteinExistence type="predicted"/>
<dbReference type="AlphaFoldDB" id="A0A330M112"/>
<reference evidence="3" key="1">
    <citation type="submission" date="2018-06" db="EMBL/GenBank/DDBJ databases">
        <authorList>
            <person name="Cea G.-C."/>
            <person name="William W."/>
        </authorList>
    </citation>
    <scope>NUCLEOTIDE SEQUENCE [LARGE SCALE GENOMIC DNA]</scope>
    <source>
        <strain evidence="3">DB21MT-2</strain>
    </source>
</reference>
<accession>A0A330M112</accession>
<dbReference type="KEGG" id="sbk:SHEWBE_2293"/>
<feature type="region of interest" description="Disordered" evidence="1">
    <location>
        <begin position="1"/>
        <end position="23"/>
    </location>
</feature>
<name>A0A330M112_9GAMM</name>
<evidence type="ECO:0000313" key="3">
    <source>
        <dbReference type="Proteomes" id="UP000250123"/>
    </source>
</evidence>
<dbReference type="EMBL" id="LS483452">
    <property type="protein sequence ID" value="SQH76256.1"/>
    <property type="molecule type" value="Genomic_DNA"/>
</dbReference>